<keyword evidence="2" id="KW-0449">Lipoprotein</keyword>
<name>A0A432WD63_9GAMM</name>
<feature type="signal peptide" evidence="1">
    <location>
        <begin position="1"/>
        <end position="23"/>
    </location>
</feature>
<dbReference type="AlphaFoldDB" id="A0A432WD63"/>
<dbReference type="InterPro" id="IPR021308">
    <property type="entry name" value="GfcB"/>
</dbReference>
<protein>
    <submittedName>
        <fullName evidence="2">YjbF family lipoprotein</fullName>
    </submittedName>
</protein>
<dbReference type="Gene3D" id="2.40.360.10">
    <property type="entry name" value="YmcC-like"/>
    <property type="match status" value="1"/>
</dbReference>
<evidence type="ECO:0000313" key="3">
    <source>
        <dbReference type="Proteomes" id="UP000287823"/>
    </source>
</evidence>
<keyword evidence="1" id="KW-0732">Signal</keyword>
<dbReference type="RefSeq" id="WP_126799828.1">
    <property type="nucleotide sequence ID" value="NZ_PIPO01000006.1"/>
</dbReference>
<accession>A0A432WD63</accession>
<evidence type="ECO:0000256" key="1">
    <source>
        <dbReference type="SAM" id="SignalP"/>
    </source>
</evidence>
<reference evidence="2 3" key="1">
    <citation type="journal article" date="2011" name="Front. Microbiol.">
        <title>Genomic signatures of strain selection and enhancement in Bacillus atrophaeus var. globigii, a historical biowarfare simulant.</title>
        <authorList>
            <person name="Gibbons H.S."/>
            <person name="Broomall S.M."/>
            <person name="McNew L.A."/>
            <person name="Daligault H."/>
            <person name="Chapman C."/>
            <person name="Bruce D."/>
            <person name="Karavis M."/>
            <person name="Krepps M."/>
            <person name="McGregor P.A."/>
            <person name="Hong C."/>
            <person name="Park K.H."/>
            <person name="Akmal A."/>
            <person name="Feldman A."/>
            <person name="Lin J.S."/>
            <person name="Chang W.E."/>
            <person name="Higgs B.W."/>
            <person name="Demirev P."/>
            <person name="Lindquist J."/>
            <person name="Liem A."/>
            <person name="Fochler E."/>
            <person name="Read T.D."/>
            <person name="Tapia R."/>
            <person name="Johnson S."/>
            <person name="Bishop-Lilly K.A."/>
            <person name="Detter C."/>
            <person name="Han C."/>
            <person name="Sozhamannan S."/>
            <person name="Rosenzweig C.N."/>
            <person name="Skowronski E.W."/>
        </authorList>
    </citation>
    <scope>NUCLEOTIDE SEQUENCE [LARGE SCALE GENOMIC DNA]</scope>
    <source>
        <strain evidence="2 3">Y4G10-17</strain>
    </source>
</reference>
<proteinExistence type="predicted"/>
<gene>
    <name evidence="2" type="ORF">CWE14_13345</name>
</gene>
<dbReference type="PROSITE" id="PS51257">
    <property type="entry name" value="PROKAR_LIPOPROTEIN"/>
    <property type="match status" value="1"/>
</dbReference>
<keyword evidence="3" id="KW-1185">Reference proteome</keyword>
<dbReference type="Pfam" id="PF11102">
    <property type="entry name" value="YjbF"/>
    <property type="match status" value="1"/>
</dbReference>
<organism evidence="2 3">
    <name type="scientific">Aliidiomarina soli</name>
    <dbReference type="NCBI Taxonomy" id="1928574"/>
    <lineage>
        <taxon>Bacteria</taxon>
        <taxon>Pseudomonadati</taxon>
        <taxon>Pseudomonadota</taxon>
        <taxon>Gammaproteobacteria</taxon>
        <taxon>Alteromonadales</taxon>
        <taxon>Idiomarinaceae</taxon>
        <taxon>Aliidiomarina</taxon>
    </lineage>
</organism>
<dbReference type="SUPFAM" id="SSF159270">
    <property type="entry name" value="YmcC-like"/>
    <property type="match status" value="1"/>
</dbReference>
<comment type="caution">
    <text evidence="2">The sequence shown here is derived from an EMBL/GenBank/DDBJ whole genome shotgun (WGS) entry which is preliminary data.</text>
</comment>
<dbReference type="Proteomes" id="UP000287823">
    <property type="component" value="Unassembled WGS sequence"/>
</dbReference>
<sequence length="241" mass="27014">MRYPVLQLAFAFFLTLTVTSCTAVFSDVYATWDYATQQQDDATLSADEIEAFPYTAVYVRRGQSPRALVVLGYIDGQDELANYSWVTADAETLVTRHGRLIKTSEIEPELIGRSGLAADPLRCIQRQLAHSGFTSSSTECEVQWRSELDLEEQGKPYSIEVTSEFSMGAVERLSLPFGEVSAIRVTETQTFASSEVGPQQRQENVFWLEADGHVVKSIQYFAPKQSPVEISQVKWVGRSYE</sequence>
<evidence type="ECO:0000313" key="2">
    <source>
        <dbReference type="EMBL" id="RUO30347.1"/>
    </source>
</evidence>
<dbReference type="EMBL" id="PIPO01000006">
    <property type="protein sequence ID" value="RUO30347.1"/>
    <property type="molecule type" value="Genomic_DNA"/>
</dbReference>
<feature type="chain" id="PRO_5019413736" evidence="1">
    <location>
        <begin position="24"/>
        <end position="241"/>
    </location>
</feature>
<dbReference type="InterPro" id="IPR023373">
    <property type="entry name" value="YmcC_sf"/>
</dbReference>